<name>A0ACC2H0E6_DALPE</name>
<gene>
    <name evidence="1" type="ORF">DPEC_G00088250</name>
</gene>
<reference evidence="1" key="1">
    <citation type="submission" date="2021-05" db="EMBL/GenBank/DDBJ databases">
        <authorList>
            <person name="Pan Q."/>
            <person name="Jouanno E."/>
            <person name="Zahm M."/>
            <person name="Klopp C."/>
            <person name="Cabau C."/>
            <person name="Louis A."/>
            <person name="Berthelot C."/>
            <person name="Parey E."/>
            <person name="Roest Crollius H."/>
            <person name="Montfort J."/>
            <person name="Robinson-Rechavi M."/>
            <person name="Bouchez O."/>
            <person name="Lampietro C."/>
            <person name="Lopez Roques C."/>
            <person name="Donnadieu C."/>
            <person name="Postlethwait J."/>
            <person name="Bobe J."/>
            <person name="Dillon D."/>
            <person name="Chandos A."/>
            <person name="von Hippel F."/>
            <person name="Guiguen Y."/>
        </authorList>
    </citation>
    <scope>NUCLEOTIDE SEQUENCE</scope>
    <source>
        <strain evidence="1">YG-Jan2019</strain>
    </source>
</reference>
<evidence type="ECO:0000313" key="1">
    <source>
        <dbReference type="EMBL" id="KAJ8009376.1"/>
    </source>
</evidence>
<sequence length="117" mass="13237">MGREKQSDRRSPPEYRIPALLLLHFWGGRRAREPGGGCLSDSESLFCLGSAVCLLGWHIPAPEGKITMATALCHACLWMFLLLQCRARRPEALLWQLVRDDEHPAPHGRPRVMTMAY</sequence>
<protein>
    <submittedName>
        <fullName evidence="1">Uncharacterized protein</fullName>
    </submittedName>
</protein>
<dbReference type="Proteomes" id="UP001157502">
    <property type="component" value="Chromosome 7"/>
</dbReference>
<proteinExistence type="predicted"/>
<dbReference type="EMBL" id="CM055734">
    <property type="protein sequence ID" value="KAJ8009376.1"/>
    <property type="molecule type" value="Genomic_DNA"/>
</dbReference>
<comment type="caution">
    <text evidence="1">The sequence shown here is derived from an EMBL/GenBank/DDBJ whole genome shotgun (WGS) entry which is preliminary data.</text>
</comment>
<evidence type="ECO:0000313" key="2">
    <source>
        <dbReference type="Proteomes" id="UP001157502"/>
    </source>
</evidence>
<keyword evidence="2" id="KW-1185">Reference proteome</keyword>
<accession>A0ACC2H0E6</accession>
<organism evidence="1 2">
    <name type="scientific">Dallia pectoralis</name>
    <name type="common">Alaska blackfish</name>
    <dbReference type="NCBI Taxonomy" id="75939"/>
    <lineage>
        <taxon>Eukaryota</taxon>
        <taxon>Metazoa</taxon>
        <taxon>Chordata</taxon>
        <taxon>Craniata</taxon>
        <taxon>Vertebrata</taxon>
        <taxon>Euteleostomi</taxon>
        <taxon>Actinopterygii</taxon>
        <taxon>Neopterygii</taxon>
        <taxon>Teleostei</taxon>
        <taxon>Protacanthopterygii</taxon>
        <taxon>Esociformes</taxon>
        <taxon>Umbridae</taxon>
        <taxon>Dallia</taxon>
    </lineage>
</organism>